<keyword evidence="1" id="KW-0812">Transmembrane</keyword>
<organism evidence="2 3">
    <name type="scientific">Microbacterium profundi</name>
    <dbReference type="NCBI Taxonomy" id="450380"/>
    <lineage>
        <taxon>Bacteria</taxon>
        <taxon>Bacillati</taxon>
        <taxon>Actinomycetota</taxon>
        <taxon>Actinomycetes</taxon>
        <taxon>Micrococcales</taxon>
        <taxon>Microbacteriaceae</taxon>
        <taxon>Microbacterium</taxon>
    </lineage>
</organism>
<comment type="caution">
    <text evidence="2">The sequence shown here is derived from an EMBL/GenBank/DDBJ whole genome shotgun (WGS) entry which is preliminary data.</text>
</comment>
<evidence type="ECO:0000313" key="2">
    <source>
        <dbReference type="EMBL" id="MEW1974929.1"/>
    </source>
</evidence>
<evidence type="ECO:0000256" key="1">
    <source>
        <dbReference type="SAM" id="Phobius"/>
    </source>
</evidence>
<sequence>MGKPTVDDVLVGSKSEPPTSIALNAALDSLVVKTRSASDAQRSKARRRNLWLVPTVAAGALALTAGAVLFTPNFDPDVRIPIEYVTDTDVTVSCTYALRVGSVIGGENPELREWVLAQDWTGVGQRIYDDAIAHPFVPTEDTPAEDGWTTELVDSVSWFDAMDRQIIGQIPADLTGFGDEISGASDCTGQLH</sequence>
<dbReference type="RefSeq" id="WP_366232801.1">
    <property type="nucleotide sequence ID" value="NZ_JBFBMH010000008.1"/>
</dbReference>
<name>A0ABV3LG92_9MICO</name>
<keyword evidence="3" id="KW-1185">Reference proteome</keyword>
<protein>
    <submittedName>
        <fullName evidence="2">Uncharacterized protein</fullName>
    </submittedName>
</protein>
<gene>
    <name evidence="2" type="ORF">AB0301_07635</name>
</gene>
<evidence type="ECO:0000313" key="3">
    <source>
        <dbReference type="Proteomes" id="UP001553715"/>
    </source>
</evidence>
<accession>A0ABV3LG92</accession>
<keyword evidence="1" id="KW-1133">Transmembrane helix</keyword>
<keyword evidence="1" id="KW-0472">Membrane</keyword>
<reference evidence="2 3" key="1">
    <citation type="submission" date="2024-06" db="EMBL/GenBank/DDBJ databases">
        <title>The Natural Products Discovery Center: Release of the First 8490 Sequenced Strains for Exploring Actinobacteria Biosynthetic Diversity.</title>
        <authorList>
            <person name="Kalkreuter E."/>
            <person name="Kautsar S.A."/>
            <person name="Yang D."/>
            <person name="Bader C.D."/>
            <person name="Teijaro C.N."/>
            <person name="Fluegel L."/>
            <person name="Davis C.M."/>
            <person name="Simpson J.R."/>
            <person name="Lauterbach L."/>
            <person name="Steele A.D."/>
            <person name="Gui C."/>
            <person name="Meng S."/>
            <person name="Li G."/>
            <person name="Viehrig K."/>
            <person name="Ye F."/>
            <person name="Su P."/>
            <person name="Kiefer A.F."/>
            <person name="Nichols A."/>
            <person name="Cepeda A.J."/>
            <person name="Yan W."/>
            <person name="Fan B."/>
            <person name="Jiang Y."/>
            <person name="Adhikari A."/>
            <person name="Zheng C.-J."/>
            <person name="Schuster L."/>
            <person name="Cowan T.M."/>
            <person name="Smanski M.J."/>
            <person name="Chevrette M.G."/>
            <person name="De Carvalho L.P.S."/>
            <person name="Shen B."/>
        </authorList>
    </citation>
    <scope>NUCLEOTIDE SEQUENCE [LARGE SCALE GENOMIC DNA]</scope>
    <source>
        <strain evidence="2 3">NPDC077434</strain>
    </source>
</reference>
<dbReference type="EMBL" id="JBFBMH010000008">
    <property type="protein sequence ID" value="MEW1974929.1"/>
    <property type="molecule type" value="Genomic_DNA"/>
</dbReference>
<dbReference type="Proteomes" id="UP001553715">
    <property type="component" value="Unassembled WGS sequence"/>
</dbReference>
<feature type="transmembrane region" description="Helical" evidence="1">
    <location>
        <begin position="50"/>
        <end position="70"/>
    </location>
</feature>
<proteinExistence type="predicted"/>